<dbReference type="Gene3D" id="3.40.710.10">
    <property type="entry name" value="DD-peptidase/beta-lactamase superfamily"/>
    <property type="match status" value="1"/>
</dbReference>
<dbReference type="EMBL" id="BMMW01000001">
    <property type="protein sequence ID" value="GGK33414.1"/>
    <property type="molecule type" value="Genomic_DNA"/>
</dbReference>
<dbReference type="InterPro" id="IPR052907">
    <property type="entry name" value="Beta-lactamase/esterase"/>
</dbReference>
<gene>
    <name evidence="2" type="ORF">GCM10011591_01290</name>
</gene>
<dbReference type="InterPro" id="IPR012338">
    <property type="entry name" value="Beta-lactam/transpept-like"/>
</dbReference>
<name>A0A917Q7H2_9NOCA</name>
<dbReference type="PANTHER" id="PTHR43319">
    <property type="entry name" value="BETA-LACTAMASE-RELATED"/>
    <property type="match status" value="1"/>
</dbReference>
<dbReference type="SUPFAM" id="SSF56601">
    <property type="entry name" value="beta-lactamase/transpeptidase-like"/>
    <property type="match status" value="1"/>
</dbReference>
<keyword evidence="2" id="KW-0378">Hydrolase</keyword>
<dbReference type="Proteomes" id="UP000612956">
    <property type="component" value="Unassembled WGS sequence"/>
</dbReference>
<dbReference type="AlphaFoldDB" id="A0A917Q7H2"/>
<dbReference type="GO" id="GO:0016787">
    <property type="term" value="F:hydrolase activity"/>
    <property type="evidence" value="ECO:0007669"/>
    <property type="project" value="UniProtKB-KW"/>
</dbReference>
<accession>A0A917Q7H2</accession>
<keyword evidence="3" id="KW-1185">Reference proteome</keyword>
<dbReference type="Pfam" id="PF00144">
    <property type="entry name" value="Beta-lactamase"/>
    <property type="match status" value="1"/>
</dbReference>
<evidence type="ECO:0000313" key="3">
    <source>
        <dbReference type="Proteomes" id="UP000612956"/>
    </source>
</evidence>
<organism evidence="2 3">
    <name type="scientific">Nocardia camponoti</name>
    <dbReference type="NCBI Taxonomy" id="1616106"/>
    <lineage>
        <taxon>Bacteria</taxon>
        <taxon>Bacillati</taxon>
        <taxon>Actinomycetota</taxon>
        <taxon>Actinomycetes</taxon>
        <taxon>Mycobacteriales</taxon>
        <taxon>Nocardiaceae</taxon>
        <taxon>Nocardia</taxon>
    </lineage>
</organism>
<feature type="domain" description="Beta-lactamase-related" evidence="1">
    <location>
        <begin position="53"/>
        <end position="398"/>
    </location>
</feature>
<evidence type="ECO:0000313" key="2">
    <source>
        <dbReference type="EMBL" id="GGK33414.1"/>
    </source>
</evidence>
<protein>
    <submittedName>
        <fullName evidence="2">Hydrolase</fullName>
    </submittedName>
</protein>
<reference evidence="2" key="1">
    <citation type="journal article" date="2014" name="Int. J. Syst. Evol. Microbiol.">
        <title>Complete genome sequence of Corynebacterium casei LMG S-19264T (=DSM 44701T), isolated from a smear-ripened cheese.</title>
        <authorList>
            <consortium name="US DOE Joint Genome Institute (JGI-PGF)"/>
            <person name="Walter F."/>
            <person name="Albersmeier A."/>
            <person name="Kalinowski J."/>
            <person name="Ruckert C."/>
        </authorList>
    </citation>
    <scope>NUCLEOTIDE SEQUENCE</scope>
    <source>
        <strain evidence="2">CGMCC 4.7278</strain>
    </source>
</reference>
<dbReference type="PANTHER" id="PTHR43319:SF3">
    <property type="entry name" value="BETA-LACTAMASE-RELATED DOMAIN-CONTAINING PROTEIN"/>
    <property type="match status" value="1"/>
</dbReference>
<dbReference type="RefSeq" id="WP_188826740.1">
    <property type="nucleotide sequence ID" value="NZ_BMMW01000001.1"/>
</dbReference>
<comment type="caution">
    <text evidence="2">The sequence shown here is derived from an EMBL/GenBank/DDBJ whole genome shotgun (WGS) entry which is preliminary data.</text>
</comment>
<dbReference type="InterPro" id="IPR001466">
    <property type="entry name" value="Beta-lactam-related"/>
</dbReference>
<sequence>MSFGVDNLVAVPADLDSVIDVGKEDDPLGVGVDPLVVDWIWAAVLEWYRLGTTPAIQVCVRREGAVLLNRSIGHAKGNVPGAAADAPTEALTVDSPFCGFSTAKGVAATVMFMLIEQGFFQLDDPVANYLTEFQRNGKQHITIGDILAHTAGIPFLPAGYSGSAVVFDEDLAAAALADLKPSWPRRRFRIYHALTAGLVQRLLVHRVTGKRMNDHLTEQVLNPLGFRWNRFGVNAEDVAQVVQSVKTGPPPSRVQTYLTGKAVGNGFSKTDKATTGAFLTAELPSGNLVTTANELSRFYEILTRGGELDGVRILNPDTLRTAIAPDAPLPRVGGRVSRGGFEIGGQRSKFGRNTETHFGRSGLTTQYGWADPARALSGAILTSGKSTADTDRPWKLVAQISNALPPITSPPFDAKNPR</sequence>
<reference evidence="2" key="2">
    <citation type="submission" date="2020-09" db="EMBL/GenBank/DDBJ databases">
        <authorList>
            <person name="Sun Q."/>
            <person name="Zhou Y."/>
        </authorList>
    </citation>
    <scope>NUCLEOTIDE SEQUENCE</scope>
    <source>
        <strain evidence="2">CGMCC 4.7278</strain>
    </source>
</reference>
<proteinExistence type="predicted"/>
<evidence type="ECO:0000259" key="1">
    <source>
        <dbReference type="Pfam" id="PF00144"/>
    </source>
</evidence>